<organism evidence="2 4">
    <name type="scientific">Adineta steineri</name>
    <dbReference type="NCBI Taxonomy" id="433720"/>
    <lineage>
        <taxon>Eukaryota</taxon>
        <taxon>Metazoa</taxon>
        <taxon>Spiralia</taxon>
        <taxon>Gnathifera</taxon>
        <taxon>Rotifera</taxon>
        <taxon>Eurotatoria</taxon>
        <taxon>Bdelloidea</taxon>
        <taxon>Adinetida</taxon>
        <taxon>Adinetidae</taxon>
        <taxon>Adineta</taxon>
    </lineage>
</organism>
<sequence length="144" mass="16601">MFNSFQVSSLVLFGLFCSGEAWFNDPLEFRFSSNGVIQGWYCVRVDMTNPSGWHDNYICTNKPLPLSFRSRGTDCNRFNGEKCVHMVEPSDPSWSENELCLASGTPVELVWSWCGTVDGMKCVLLYEPGSNWIYDDNYLCWREY</sequence>
<dbReference type="Proteomes" id="UP000663860">
    <property type="component" value="Unassembled WGS sequence"/>
</dbReference>
<name>A0A815H318_9BILA</name>
<reference evidence="2" key="1">
    <citation type="submission" date="2021-02" db="EMBL/GenBank/DDBJ databases">
        <authorList>
            <person name="Nowell W R."/>
        </authorList>
    </citation>
    <scope>NUCLEOTIDE SEQUENCE</scope>
</reference>
<protein>
    <submittedName>
        <fullName evidence="2">Uncharacterized protein</fullName>
    </submittedName>
</protein>
<evidence type="ECO:0000313" key="4">
    <source>
        <dbReference type="Proteomes" id="UP000663860"/>
    </source>
</evidence>
<evidence type="ECO:0000256" key="1">
    <source>
        <dbReference type="SAM" id="SignalP"/>
    </source>
</evidence>
<feature type="signal peptide" evidence="1">
    <location>
        <begin position="1"/>
        <end position="21"/>
    </location>
</feature>
<feature type="chain" id="PRO_5036227653" evidence="1">
    <location>
        <begin position="22"/>
        <end position="144"/>
    </location>
</feature>
<evidence type="ECO:0000313" key="3">
    <source>
        <dbReference type="EMBL" id="CAF3686452.1"/>
    </source>
</evidence>
<evidence type="ECO:0000313" key="2">
    <source>
        <dbReference type="EMBL" id="CAF1346128.1"/>
    </source>
</evidence>
<dbReference type="EMBL" id="CAJNOE010000851">
    <property type="protein sequence ID" value="CAF1346128.1"/>
    <property type="molecule type" value="Genomic_DNA"/>
</dbReference>
<dbReference type="Proteomes" id="UP000663868">
    <property type="component" value="Unassembled WGS sequence"/>
</dbReference>
<dbReference type="AlphaFoldDB" id="A0A815H318"/>
<proteinExistence type="predicted"/>
<gene>
    <name evidence="2" type="ORF">IZO911_LOCUS36509</name>
    <name evidence="3" type="ORF">KXQ929_LOCUS10039</name>
</gene>
<dbReference type="EMBL" id="CAJOBB010000468">
    <property type="protein sequence ID" value="CAF3686452.1"/>
    <property type="molecule type" value="Genomic_DNA"/>
</dbReference>
<accession>A0A815H318</accession>
<keyword evidence="1" id="KW-0732">Signal</keyword>
<comment type="caution">
    <text evidence="2">The sequence shown here is derived from an EMBL/GenBank/DDBJ whole genome shotgun (WGS) entry which is preliminary data.</text>
</comment>